<keyword evidence="3" id="KW-1185">Reference proteome</keyword>
<sequence>MTLLVFKNFNQFYLLLLILVTTFVEFSTGMDPKERACRQVCGPYFVGRPRGGVSGRFFGFKQTSGSESRESWEEEDIAGERFSVPGRFEKAWKNTTKLFGSSTRTRQDVMQFGFV</sequence>
<evidence type="ECO:0000313" key="2">
    <source>
        <dbReference type="EMBL" id="CAL8137048.1"/>
    </source>
</evidence>
<gene>
    <name evidence="2" type="ORF">ODALV1_LOCUS26742</name>
</gene>
<evidence type="ECO:0000313" key="3">
    <source>
        <dbReference type="Proteomes" id="UP001642540"/>
    </source>
</evidence>
<evidence type="ECO:0000256" key="1">
    <source>
        <dbReference type="SAM" id="Phobius"/>
    </source>
</evidence>
<proteinExistence type="predicted"/>
<organism evidence="2 3">
    <name type="scientific">Orchesella dallaii</name>
    <dbReference type="NCBI Taxonomy" id="48710"/>
    <lineage>
        <taxon>Eukaryota</taxon>
        <taxon>Metazoa</taxon>
        <taxon>Ecdysozoa</taxon>
        <taxon>Arthropoda</taxon>
        <taxon>Hexapoda</taxon>
        <taxon>Collembola</taxon>
        <taxon>Entomobryomorpha</taxon>
        <taxon>Entomobryoidea</taxon>
        <taxon>Orchesellidae</taxon>
        <taxon>Orchesellinae</taxon>
        <taxon>Orchesella</taxon>
    </lineage>
</organism>
<name>A0ABP1RW48_9HEXA</name>
<dbReference type="EMBL" id="CAXLJM020000113">
    <property type="protein sequence ID" value="CAL8137048.1"/>
    <property type="molecule type" value="Genomic_DNA"/>
</dbReference>
<reference evidence="2 3" key="1">
    <citation type="submission" date="2024-08" db="EMBL/GenBank/DDBJ databases">
        <authorList>
            <person name="Cucini C."/>
            <person name="Frati F."/>
        </authorList>
    </citation>
    <scope>NUCLEOTIDE SEQUENCE [LARGE SCALE GENOMIC DNA]</scope>
</reference>
<keyword evidence="1" id="KW-0812">Transmembrane</keyword>
<keyword evidence="1" id="KW-0472">Membrane</keyword>
<accession>A0ABP1RW48</accession>
<dbReference type="Proteomes" id="UP001642540">
    <property type="component" value="Unassembled WGS sequence"/>
</dbReference>
<protein>
    <submittedName>
        <fullName evidence="2">Uncharacterized protein</fullName>
    </submittedName>
</protein>
<keyword evidence="1" id="KW-1133">Transmembrane helix</keyword>
<feature type="transmembrane region" description="Helical" evidence="1">
    <location>
        <begin position="12"/>
        <end position="30"/>
    </location>
</feature>
<comment type="caution">
    <text evidence="2">The sequence shown here is derived from an EMBL/GenBank/DDBJ whole genome shotgun (WGS) entry which is preliminary data.</text>
</comment>